<keyword evidence="2" id="KW-1133">Transmembrane helix</keyword>
<feature type="region of interest" description="Disordered" evidence="1">
    <location>
        <begin position="1162"/>
        <end position="1211"/>
    </location>
</feature>
<evidence type="ECO:0000256" key="3">
    <source>
        <dbReference type="SAM" id="SignalP"/>
    </source>
</evidence>
<reference evidence="5 6" key="1">
    <citation type="submission" date="2020-08" db="EMBL/GenBank/DDBJ databases">
        <title>Exploring microbial biodiversity for novel pathways involved in the catabolism of aromatic compounds derived from lignin.</title>
        <authorList>
            <person name="Elkins J."/>
        </authorList>
    </citation>
    <scope>NUCLEOTIDE SEQUENCE [LARGE SCALE GENOMIC DNA]</scope>
    <source>
        <strain evidence="5 6">B1D3A</strain>
    </source>
</reference>
<dbReference type="EMBL" id="JACHKA010000001">
    <property type="protein sequence ID" value="MBB5986679.1"/>
    <property type="molecule type" value="Genomic_DNA"/>
</dbReference>
<feature type="domain" description="CobN/magnesium chelatase" evidence="4">
    <location>
        <begin position="141"/>
        <end position="724"/>
    </location>
</feature>
<keyword evidence="6" id="KW-1185">Reference proteome</keyword>
<keyword evidence="3" id="KW-0732">Signal</keyword>
<proteinExistence type="predicted"/>
<evidence type="ECO:0000313" key="5">
    <source>
        <dbReference type="EMBL" id="MBB5986679.1"/>
    </source>
</evidence>
<gene>
    <name evidence="5" type="ORF">HNP60_002653</name>
</gene>
<dbReference type="Proteomes" id="UP001138540">
    <property type="component" value="Unassembled WGS sequence"/>
</dbReference>
<dbReference type="Pfam" id="PF02514">
    <property type="entry name" value="CobN-Mg_chel"/>
    <property type="match status" value="2"/>
</dbReference>
<evidence type="ECO:0000256" key="2">
    <source>
        <dbReference type="SAM" id="Phobius"/>
    </source>
</evidence>
<dbReference type="RefSeq" id="WP_184154451.1">
    <property type="nucleotide sequence ID" value="NZ_JACHKA010000001.1"/>
</dbReference>
<evidence type="ECO:0000259" key="4">
    <source>
        <dbReference type="Pfam" id="PF02514"/>
    </source>
</evidence>
<feature type="domain" description="CobN/magnesium chelatase" evidence="4">
    <location>
        <begin position="734"/>
        <end position="1164"/>
    </location>
</feature>
<name>A0ABR6NKI9_9SPHN</name>
<comment type="caution">
    <text evidence="5">The sequence shown here is derived from an EMBL/GenBank/DDBJ whole genome shotgun (WGS) entry which is preliminary data.</text>
</comment>
<dbReference type="InterPro" id="IPR003672">
    <property type="entry name" value="CobN/Mg_chltase"/>
</dbReference>
<evidence type="ECO:0000256" key="1">
    <source>
        <dbReference type="SAM" id="MobiDB-lite"/>
    </source>
</evidence>
<dbReference type="PANTHER" id="PTHR44119:SF4">
    <property type="entry name" value="AEROBIC COBALTOCHELATASE SUBUNIT COBN"/>
    <property type="match status" value="1"/>
</dbReference>
<organism evidence="5 6">
    <name type="scientific">Sphingobium lignivorans</name>
    <dbReference type="NCBI Taxonomy" id="2735886"/>
    <lineage>
        <taxon>Bacteria</taxon>
        <taxon>Pseudomonadati</taxon>
        <taxon>Pseudomonadota</taxon>
        <taxon>Alphaproteobacteria</taxon>
        <taxon>Sphingomonadales</taxon>
        <taxon>Sphingomonadaceae</taxon>
        <taxon>Sphingobium</taxon>
    </lineage>
</organism>
<dbReference type="GO" id="GO:0051116">
    <property type="term" value="F:cobaltochelatase activity"/>
    <property type="evidence" value="ECO:0007669"/>
    <property type="project" value="UniProtKB-EC"/>
</dbReference>
<feature type="chain" id="PRO_5045440101" evidence="3">
    <location>
        <begin position="26"/>
        <end position="1262"/>
    </location>
</feature>
<protein>
    <submittedName>
        <fullName evidence="5">Cobaltochelatase CobN</fullName>
        <ecNumber evidence="5">6.6.1.2</ecNumber>
    </submittedName>
</protein>
<evidence type="ECO:0000313" key="6">
    <source>
        <dbReference type="Proteomes" id="UP001138540"/>
    </source>
</evidence>
<feature type="transmembrane region" description="Helical" evidence="2">
    <location>
        <begin position="1238"/>
        <end position="1258"/>
    </location>
</feature>
<dbReference type="PANTHER" id="PTHR44119">
    <property type="entry name" value="MAGNESIUM-CHELATASE SUBUNIT CHLH, CHLOROPLASTIC"/>
    <property type="match status" value="1"/>
</dbReference>
<accession>A0ABR6NKI9</accession>
<keyword evidence="2" id="KW-0812">Transmembrane</keyword>
<feature type="signal peptide" evidence="3">
    <location>
        <begin position="1"/>
        <end position="25"/>
    </location>
</feature>
<keyword evidence="5" id="KW-0436">Ligase</keyword>
<dbReference type="EC" id="6.6.1.2" evidence="5"/>
<dbReference type="CDD" id="cd10150">
    <property type="entry name" value="CobN_like"/>
    <property type="match status" value="1"/>
</dbReference>
<sequence length="1262" mass="134792">MSWLPLVARLLLALCMIGIGAAGHAQPAPPRPDLPRPDLPRIAFVSIHIAEMPTIAKAGARRVADDVTVDFFGLGGGLVPSIEGVDLGRYDLVLLDAAGPRLLNFTRQIEDAKTRTKVLVVGPGTPIAGTIDPAAHPDIARYWTNATEANFAGLFAYAAARVLGRSMAVPPPVDFPPLALWHPDAPAPFAAMADYLGWASARFADVGARPKVGILFYRSLALANNARLVTALVREIERQGGMPVPIWREGGGDLASTLLGDTRLDALILCGNRIDYASAQAGVAEAERLGVPPLMCATDYRRDADAWRSSLGGFAPASTGELAMSELDGIVEPMIVAARATAPDGTASYDPIADQIRWRVARALAWANLRRLPNADKHVVVSYHNEEPGEADVGSDPDSYLDAQGSMVALLERLRAEGYDTGAAPLPDSATLARRLATEATNVAQGDDEALRRRIAQGAIAVPVRTYLAWYAALPAALKQEVERVWGPPPGKLMTADGQIVVPALQFGKVILAAHPLWGPQTGGKALEQRGALPPHHQYLAFYLWMQKSGRADAYLPLFTQLSLMPGKQEGPAATDAVGLLIGALPHIQPQPLQANGGVGNKRRTQAMTIGFMPQFVRAGLSPPLAGMKAMLNADPSDEVALRSAVAAAGLAASLGLDPASAPLDALRAALATYLAEAEAAPIPLGGHILGQAPTPVVAARMVQAMLAVGQPAPHLEDVARALGGEDDVLDAENTHRAREYAARIASAPSEMDAIIAALAGGYVPPGPMQDAIRNPDALPAGRNPYTLDVRAVPTPQAWDRGVTLADEMLADYRAKHGRLPRKVAFVLWSSETAQNGGTNEAQILHLLGVRPIRDARGHVVDIALVDRAALGRARVDVLVTTSGTYPDHFGEKLALIARAIRLAAQAEEADNPVRAETQARARALQAQGVAPETAEKRALRRIFSTAPGAYSPSTQFANREGWSKAKLDELYRARMGHAYGDGDGDDGEPDSTAFTASLGTVDAAVFSRSSSAYGLLDTPMPAAYLGGLSMAVQQQTGRTIESYIANEQASGQPHVETVDRFYARERDSRYLNPAWIKAMQASGYNGARYMADLTDSMSLWEQTRPDLVSDRDWEAVRDVYLRDRYQLGMDRYFAEHNPAAREKLVRTMLDTIDRGDWKADDATRAELQRTSNVRPPTSGREIAPVTRSESPASRGPITAQNQVPSAARAPQAPLVSGYELEPAKSNAPIQPPARRTMLATTITAVLVALLLIGGAGLRPRW</sequence>
<keyword evidence="2" id="KW-0472">Membrane</keyword>